<feature type="region of interest" description="Disordered" evidence="12">
    <location>
        <begin position="461"/>
        <end position="485"/>
    </location>
</feature>
<dbReference type="EMBL" id="JADJMH010000019">
    <property type="protein sequence ID" value="MBK7676431.1"/>
    <property type="molecule type" value="Genomic_DNA"/>
</dbReference>
<dbReference type="GO" id="GO:0006751">
    <property type="term" value="P:glutathione catabolic process"/>
    <property type="evidence" value="ECO:0007669"/>
    <property type="project" value="UniProtKB-UniRule"/>
</dbReference>
<organism evidence="14 15">
    <name type="scientific">Candidatus Accumulibacter proximus</name>
    <dbReference type="NCBI Taxonomy" id="2954385"/>
    <lineage>
        <taxon>Bacteria</taxon>
        <taxon>Pseudomonadati</taxon>
        <taxon>Pseudomonadota</taxon>
        <taxon>Betaproteobacteria</taxon>
        <taxon>Candidatus Accumulibacter</taxon>
    </lineage>
</organism>
<evidence type="ECO:0000256" key="11">
    <source>
        <dbReference type="RuleBase" id="RU368036"/>
    </source>
</evidence>
<feature type="binding site" evidence="10">
    <location>
        <position position="118"/>
    </location>
    <ligand>
        <name>L-glutamate</name>
        <dbReference type="ChEBI" id="CHEBI:29985"/>
    </ligand>
</feature>
<accession>A0A935UGU4</accession>
<dbReference type="PANTHER" id="PTHR43199">
    <property type="entry name" value="GLUTATHIONE HYDROLASE"/>
    <property type="match status" value="1"/>
</dbReference>
<keyword evidence="4 11" id="KW-0808">Transferase</keyword>
<evidence type="ECO:0000256" key="5">
    <source>
        <dbReference type="ARBA" id="ARBA00022801"/>
    </source>
</evidence>
<keyword evidence="5 11" id="KW-0378">Hydrolase</keyword>
<evidence type="ECO:0000313" key="15">
    <source>
        <dbReference type="Proteomes" id="UP000697998"/>
    </source>
</evidence>
<feature type="binding site" evidence="10">
    <location>
        <position position="505"/>
    </location>
    <ligand>
        <name>L-glutamate</name>
        <dbReference type="ChEBI" id="CHEBI:29985"/>
    </ligand>
</feature>
<evidence type="ECO:0000256" key="2">
    <source>
        <dbReference type="ARBA" id="ARBA00001089"/>
    </source>
</evidence>
<comment type="catalytic activity">
    <reaction evidence="8 11">
        <text>an N-terminal (5-L-glutamyl)-[peptide] + an alpha-amino acid = 5-L-glutamyl amino acid + an N-terminal L-alpha-aminoacyl-[peptide]</text>
        <dbReference type="Rhea" id="RHEA:23904"/>
        <dbReference type="Rhea" id="RHEA-COMP:9780"/>
        <dbReference type="Rhea" id="RHEA-COMP:9795"/>
        <dbReference type="ChEBI" id="CHEBI:77644"/>
        <dbReference type="ChEBI" id="CHEBI:78597"/>
        <dbReference type="ChEBI" id="CHEBI:78599"/>
        <dbReference type="ChEBI" id="CHEBI:78608"/>
        <dbReference type="EC" id="2.3.2.2"/>
    </reaction>
</comment>
<comment type="catalytic activity">
    <reaction evidence="2 11">
        <text>glutathione + H2O = L-cysteinylglycine + L-glutamate</text>
        <dbReference type="Rhea" id="RHEA:28807"/>
        <dbReference type="ChEBI" id="CHEBI:15377"/>
        <dbReference type="ChEBI" id="CHEBI:29985"/>
        <dbReference type="ChEBI" id="CHEBI:57925"/>
        <dbReference type="ChEBI" id="CHEBI:61694"/>
        <dbReference type="EC" id="3.4.19.13"/>
    </reaction>
</comment>
<dbReference type="Pfam" id="PF01019">
    <property type="entry name" value="G_glu_transpept"/>
    <property type="match status" value="1"/>
</dbReference>
<keyword evidence="13" id="KW-0732">Signal</keyword>
<keyword evidence="7 11" id="KW-0012">Acyltransferase</keyword>
<feature type="binding site" evidence="10">
    <location>
        <begin position="481"/>
        <end position="482"/>
    </location>
    <ligand>
        <name>L-glutamate</name>
        <dbReference type="ChEBI" id="CHEBI:29985"/>
    </ligand>
</feature>
<evidence type="ECO:0000256" key="4">
    <source>
        <dbReference type="ARBA" id="ARBA00022679"/>
    </source>
</evidence>
<evidence type="ECO:0000256" key="12">
    <source>
        <dbReference type="SAM" id="MobiDB-lite"/>
    </source>
</evidence>
<keyword evidence="6 11" id="KW-0865">Zymogen</keyword>
<dbReference type="NCBIfam" id="TIGR00066">
    <property type="entry name" value="g_glut_trans"/>
    <property type="match status" value="1"/>
</dbReference>
<dbReference type="PRINTS" id="PR01210">
    <property type="entry name" value="GGTRANSPTASE"/>
</dbReference>
<comment type="caution">
    <text evidence="14">The sequence shown here is derived from an EMBL/GenBank/DDBJ whole genome shotgun (WGS) entry which is preliminary data.</text>
</comment>
<evidence type="ECO:0000256" key="7">
    <source>
        <dbReference type="ARBA" id="ARBA00023315"/>
    </source>
</evidence>
<evidence type="ECO:0000256" key="13">
    <source>
        <dbReference type="SAM" id="SignalP"/>
    </source>
</evidence>
<dbReference type="GO" id="GO:0036374">
    <property type="term" value="F:glutathione hydrolase activity"/>
    <property type="evidence" value="ECO:0007669"/>
    <property type="project" value="UniProtKB-UniRule"/>
</dbReference>
<evidence type="ECO:0000256" key="9">
    <source>
        <dbReference type="PIRSR" id="PIRSR600101-1"/>
    </source>
</evidence>
<feature type="region of interest" description="Disordered" evidence="12">
    <location>
        <begin position="23"/>
        <end position="42"/>
    </location>
</feature>
<dbReference type="Gene3D" id="3.60.20.40">
    <property type="match status" value="1"/>
</dbReference>
<reference evidence="14 15" key="1">
    <citation type="submission" date="2020-10" db="EMBL/GenBank/DDBJ databases">
        <title>Connecting structure to function with the recovery of over 1000 high-quality activated sludge metagenome-assembled genomes encoding full-length rRNA genes using long-read sequencing.</title>
        <authorList>
            <person name="Singleton C.M."/>
            <person name="Petriglieri F."/>
            <person name="Kristensen J.M."/>
            <person name="Kirkegaard R.H."/>
            <person name="Michaelsen T.Y."/>
            <person name="Andersen M.H."/>
            <person name="Karst S.M."/>
            <person name="Dueholm M.S."/>
            <person name="Nielsen P.H."/>
            <person name="Albertsen M."/>
        </authorList>
    </citation>
    <scope>NUCLEOTIDE SEQUENCE [LARGE SCALE GENOMIC DNA]</scope>
    <source>
        <strain evidence="14">EsbW_18-Q3-R4-48_BATAC.285</strain>
    </source>
</reference>
<dbReference type="GO" id="GO:0103068">
    <property type="term" value="F:leukotriene C4 gamma-glutamyl transferase activity"/>
    <property type="evidence" value="ECO:0007669"/>
    <property type="project" value="UniProtKB-EC"/>
</dbReference>
<feature type="region of interest" description="Disordered" evidence="12">
    <location>
        <begin position="578"/>
        <end position="598"/>
    </location>
</feature>
<dbReference type="PANTHER" id="PTHR43199:SF1">
    <property type="entry name" value="GLUTATHIONE HYDROLASE PROENZYME"/>
    <property type="match status" value="1"/>
</dbReference>
<keyword evidence="11" id="KW-0317">Glutathione biosynthesis</keyword>
<comment type="subunit">
    <text evidence="11">This enzyme consists of two polypeptide chains, which are synthesized in precursor form from a single polypeptide.</text>
</comment>
<dbReference type="PROSITE" id="PS51257">
    <property type="entry name" value="PROKAR_LIPOPROTEIN"/>
    <property type="match status" value="1"/>
</dbReference>
<comment type="pathway">
    <text evidence="11">Sulfur metabolism; glutathione metabolism.</text>
</comment>
<dbReference type="InterPro" id="IPR029055">
    <property type="entry name" value="Ntn_hydrolases_N"/>
</dbReference>
<feature type="chain" id="PRO_5036953389" description="Glutathione hydrolase proenzyme" evidence="13">
    <location>
        <begin position="22"/>
        <end position="598"/>
    </location>
</feature>
<comment type="similarity">
    <text evidence="3 11">Belongs to the gamma-glutamyltransferase family.</text>
</comment>
<dbReference type="InterPro" id="IPR043137">
    <property type="entry name" value="GGT_ssub_C"/>
</dbReference>
<evidence type="ECO:0000256" key="3">
    <source>
        <dbReference type="ARBA" id="ARBA00009381"/>
    </source>
</evidence>
<dbReference type="InterPro" id="IPR051792">
    <property type="entry name" value="GGT_bact"/>
</dbReference>
<feature type="binding site" evidence="10">
    <location>
        <position position="456"/>
    </location>
    <ligand>
        <name>L-glutamate</name>
        <dbReference type="ChEBI" id="CHEBI:29985"/>
    </ligand>
</feature>
<evidence type="ECO:0000256" key="10">
    <source>
        <dbReference type="PIRSR" id="PIRSR600101-2"/>
    </source>
</evidence>
<dbReference type="SUPFAM" id="SSF56235">
    <property type="entry name" value="N-terminal nucleophile aminohydrolases (Ntn hydrolases)"/>
    <property type="match status" value="1"/>
</dbReference>
<dbReference type="InterPro" id="IPR000101">
    <property type="entry name" value="GGT_peptidase"/>
</dbReference>
<feature type="active site" description="Nucleophile" evidence="9">
    <location>
        <position position="416"/>
    </location>
</feature>
<gene>
    <name evidence="14" type="primary">ggt</name>
    <name evidence="14" type="ORF">IPJ27_17675</name>
</gene>
<evidence type="ECO:0000256" key="1">
    <source>
        <dbReference type="ARBA" id="ARBA00001049"/>
    </source>
</evidence>
<dbReference type="Gene3D" id="1.10.246.130">
    <property type="match status" value="1"/>
</dbReference>
<proteinExistence type="inferred from homology"/>
<comment type="catalytic activity">
    <reaction evidence="1 11">
        <text>an S-substituted glutathione + H2O = an S-substituted L-cysteinylglycine + L-glutamate</text>
        <dbReference type="Rhea" id="RHEA:59468"/>
        <dbReference type="ChEBI" id="CHEBI:15377"/>
        <dbReference type="ChEBI" id="CHEBI:29985"/>
        <dbReference type="ChEBI" id="CHEBI:90779"/>
        <dbReference type="ChEBI" id="CHEBI:143103"/>
        <dbReference type="EC" id="3.4.19.13"/>
    </reaction>
</comment>
<dbReference type="AlphaFoldDB" id="A0A935UGU4"/>
<evidence type="ECO:0000256" key="6">
    <source>
        <dbReference type="ARBA" id="ARBA00023145"/>
    </source>
</evidence>
<evidence type="ECO:0000313" key="14">
    <source>
        <dbReference type="EMBL" id="MBK7676431.1"/>
    </source>
</evidence>
<dbReference type="GO" id="GO:0006750">
    <property type="term" value="P:glutathione biosynthetic process"/>
    <property type="evidence" value="ECO:0007669"/>
    <property type="project" value="UniProtKB-KW"/>
</dbReference>
<sequence length="598" mass="63812">MKVLCLALVTALLATSCGHFPSTTRPPAVSATDTRQPEGPSEHIVQTGWQGRKFAVATAHPLASEAGVALLRAGGTAIDAAIGAQMVLGLVEPQSSGIGGGAFLLYHDGRETVAFDGRETAPASVDERLFIKADGKTMAFHEAVVGGRAVGVPGVVRMLEVAHAEYGRLPWASLFEPAIRLAEDGFPVGQRLHTLLSTDPHLRKDAPAAAYFYNQDGQPLAVGHILRNPELASVLRRIAREGSQALYTGEIAQAIVDKVQRHPSNPGQLSMADMAAYRPQRRTPLCSTYLPEKVVPRRAYLICGFPPPSSGAIATAQILGIMNETEAALLPFSDPLWMHYYTEASRLAFADRAQYVADPDFVAAPAGSWNSLIGPDYLASRARLIGPQSMQVARPGRPSPKAAAHSPMPEQVEYGTSHLSIVDGDGNALAMTSTIEDAFGARQMVRGFLLNNQLSDFSFTPTDGRGAPVANRVEPGKRPRSSMNPTLVFDKETGEMVISGGSPGGALIIHYTTKLLYATLNWGFAPQPAIDLPNFGSLNGPTLLEEGRFAPSFIEALRARGHEVKEVGMSSGLQAIARDRDGYTGGADPRREGRVLGE</sequence>
<evidence type="ECO:0000256" key="8">
    <source>
        <dbReference type="ARBA" id="ARBA00047417"/>
    </source>
</evidence>
<feature type="signal peptide" evidence="13">
    <location>
        <begin position="1"/>
        <end position="21"/>
    </location>
</feature>
<name>A0A935UGU4_9PROT</name>
<protein>
    <recommendedName>
        <fullName evidence="11">Glutathione hydrolase proenzyme</fullName>
        <ecNumber evidence="11">2.3.2.2</ecNumber>
        <ecNumber evidence="11">3.4.19.13</ecNumber>
    </recommendedName>
    <component>
        <recommendedName>
            <fullName evidence="11">Glutathione hydrolase large chain</fullName>
        </recommendedName>
    </component>
    <component>
        <recommendedName>
            <fullName evidence="11">Glutathione hydrolase small chain</fullName>
        </recommendedName>
    </component>
</protein>
<dbReference type="InterPro" id="IPR043138">
    <property type="entry name" value="GGT_lsub"/>
</dbReference>
<comment type="PTM">
    <text evidence="11">Cleaved by autocatalysis into a large and a small subunit.</text>
</comment>
<dbReference type="EC" id="2.3.2.2" evidence="11"/>
<dbReference type="EC" id="3.4.19.13" evidence="11"/>
<dbReference type="Proteomes" id="UP000697998">
    <property type="component" value="Unassembled WGS sequence"/>
</dbReference>